<dbReference type="EMBL" id="JADIMU010000016">
    <property type="protein sequence ID" value="MBO8442573.1"/>
    <property type="molecule type" value="Genomic_DNA"/>
</dbReference>
<reference evidence="2" key="1">
    <citation type="submission" date="2020-10" db="EMBL/GenBank/DDBJ databases">
        <authorList>
            <person name="Gilroy R."/>
        </authorList>
    </citation>
    <scope>NUCLEOTIDE SEQUENCE</scope>
    <source>
        <strain evidence="2">11167</strain>
    </source>
</reference>
<evidence type="ECO:0000313" key="3">
    <source>
        <dbReference type="Proteomes" id="UP000823633"/>
    </source>
</evidence>
<keyword evidence="1" id="KW-0732">Signal</keyword>
<evidence type="ECO:0000256" key="1">
    <source>
        <dbReference type="SAM" id="SignalP"/>
    </source>
</evidence>
<gene>
    <name evidence="2" type="ORF">IAC42_02270</name>
</gene>
<name>A0A9D9E7W8_9SPIR</name>
<comment type="caution">
    <text evidence="2">The sequence shown here is derived from an EMBL/GenBank/DDBJ whole genome shotgun (WGS) entry which is preliminary data.</text>
</comment>
<sequence length="407" mass="45675">MRLKRLAALLVAAALASPLMAATSFSLISGMGYMSDFAFGDLTSFPSSVRISQGASDMGWFDDVDTSLLMDMSFGVQQRKLVQDPAKGSYLTANQLAQDAWQYGYSTFYSQVSYTFRNALFDNRRTEKKSLVVDASIDVRFEQAFDSFDNIRAGRSFLQNYPWKDGTLENYWTGGNEFAAIPDLRRGAYMLATGLTLKASWDDMYQEYNTIYREGLDADGTLTLAPWFLLNDMGRLFSSPDSLFDTAVDYYRIAGDATYAKVLYNREDWKRWNIFSIVLEDVAHMQFLMGGAVPKFADTISFPGIGYTNLPLVAQNQLKLYLYGPAFLTDNTIPYGYVFLDLGLATGVPNNSTDAPWETFAYAEIGLNAHLEVMGALHIFAEVSYVFSNITNYGCFFDWNVGAYFSL</sequence>
<evidence type="ECO:0008006" key="4">
    <source>
        <dbReference type="Google" id="ProtNLM"/>
    </source>
</evidence>
<protein>
    <recommendedName>
        <fullName evidence="4">DUF5723 domain-containing protein</fullName>
    </recommendedName>
</protein>
<organism evidence="2 3">
    <name type="scientific">Candidatus Aphodenecus pullistercoris</name>
    <dbReference type="NCBI Taxonomy" id="2840669"/>
    <lineage>
        <taxon>Bacteria</taxon>
        <taxon>Pseudomonadati</taxon>
        <taxon>Spirochaetota</taxon>
        <taxon>Spirochaetia</taxon>
        <taxon>Spirochaetales</taxon>
        <taxon>Candidatus Aphodenecus</taxon>
    </lineage>
</organism>
<feature type="chain" id="PRO_5038758321" description="DUF5723 domain-containing protein" evidence="1">
    <location>
        <begin position="22"/>
        <end position="407"/>
    </location>
</feature>
<evidence type="ECO:0000313" key="2">
    <source>
        <dbReference type="EMBL" id="MBO8442573.1"/>
    </source>
</evidence>
<dbReference type="AlphaFoldDB" id="A0A9D9E7W8"/>
<accession>A0A9D9E7W8</accession>
<proteinExistence type="predicted"/>
<feature type="signal peptide" evidence="1">
    <location>
        <begin position="1"/>
        <end position="21"/>
    </location>
</feature>
<dbReference type="Proteomes" id="UP000823633">
    <property type="component" value="Unassembled WGS sequence"/>
</dbReference>
<reference evidence="2" key="2">
    <citation type="journal article" date="2021" name="PeerJ">
        <title>Extensive microbial diversity within the chicken gut microbiome revealed by metagenomics and culture.</title>
        <authorList>
            <person name="Gilroy R."/>
            <person name="Ravi A."/>
            <person name="Getino M."/>
            <person name="Pursley I."/>
            <person name="Horton D.L."/>
            <person name="Alikhan N.F."/>
            <person name="Baker D."/>
            <person name="Gharbi K."/>
            <person name="Hall N."/>
            <person name="Watson M."/>
            <person name="Adriaenssens E.M."/>
            <person name="Foster-Nyarko E."/>
            <person name="Jarju S."/>
            <person name="Secka A."/>
            <person name="Antonio M."/>
            <person name="Oren A."/>
            <person name="Chaudhuri R.R."/>
            <person name="La Ragione R."/>
            <person name="Hildebrand F."/>
            <person name="Pallen M.J."/>
        </authorList>
    </citation>
    <scope>NUCLEOTIDE SEQUENCE</scope>
    <source>
        <strain evidence="2">11167</strain>
    </source>
</reference>